<dbReference type="EC" id="3.4.16.4" evidence="16"/>
<evidence type="ECO:0000256" key="10">
    <source>
        <dbReference type="ARBA" id="ARBA00022984"/>
    </source>
</evidence>
<comment type="subcellular location">
    <subcellularLocation>
        <location evidence="16">Cell inner membrane</location>
        <topology evidence="16">Single-pass membrane protein</topology>
    </subcellularLocation>
    <subcellularLocation>
        <location evidence="1">Membrane</location>
    </subcellularLocation>
</comment>
<keyword evidence="8 16" id="KW-0378">Hydrolase</keyword>
<dbReference type="SUPFAM" id="SSF56601">
    <property type="entry name" value="beta-lactamase/transpeptidase-like"/>
    <property type="match status" value="1"/>
</dbReference>
<keyword evidence="6 16" id="KW-0645">Protease</keyword>
<feature type="domain" description="Penicillin-binding protein dimerisation" evidence="18">
    <location>
        <begin position="59"/>
        <end position="208"/>
    </location>
</feature>
<comment type="catalytic activity">
    <reaction evidence="16">
        <text>Preferential cleavage: (Ac)2-L-Lys-D-Ala-|-D-Ala. Also transpeptidation of peptidyl-alanyl moieties that are N-acyl substituents of D-alanine.</text>
        <dbReference type="EC" id="3.4.16.4"/>
    </reaction>
</comment>
<evidence type="ECO:0000256" key="9">
    <source>
        <dbReference type="ARBA" id="ARBA00022960"/>
    </source>
</evidence>
<evidence type="ECO:0000256" key="6">
    <source>
        <dbReference type="ARBA" id="ARBA00022670"/>
    </source>
</evidence>
<organism evidence="19 20">
    <name type="scientific">Bacterioplanoides pacificum</name>
    <dbReference type="NCBI Taxonomy" id="1171596"/>
    <lineage>
        <taxon>Bacteria</taxon>
        <taxon>Pseudomonadati</taxon>
        <taxon>Pseudomonadota</taxon>
        <taxon>Gammaproteobacteria</taxon>
        <taxon>Oceanospirillales</taxon>
        <taxon>Oceanospirillaceae</taxon>
        <taxon>Bacterioplanoides</taxon>
    </lineage>
</organism>
<keyword evidence="2 16" id="KW-1003">Cell membrane</keyword>
<evidence type="ECO:0000259" key="18">
    <source>
        <dbReference type="Pfam" id="PF03717"/>
    </source>
</evidence>
<dbReference type="InterPro" id="IPR005311">
    <property type="entry name" value="PBP_dimer"/>
</dbReference>
<dbReference type="RefSeq" id="WP_376867391.1">
    <property type="nucleotide sequence ID" value="NZ_JBHRYB010000013.1"/>
</dbReference>
<proteinExistence type="inferred from homology"/>
<dbReference type="Gene3D" id="3.30.450.330">
    <property type="match status" value="1"/>
</dbReference>
<evidence type="ECO:0000256" key="16">
    <source>
        <dbReference type="HAMAP-Rule" id="MF_02080"/>
    </source>
</evidence>
<accession>A0ABV7VVB9</accession>
<evidence type="ECO:0000256" key="5">
    <source>
        <dbReference type="ARBA" id="ARBA00022645"/>
    </source>
</evidence>
<protein>
    <recommendedName>
        <fullName evidence="16">Peptidoglycan D,D-transpeptidase FtsI</fullName>
        <ecNumber evidence="16">3.4.16.4</ecNumber>
    </recommendedName>
    <alternativeName>
        <fullName evidence="16">Penicillin-binding protein 3</fullName>
        <shortName evidence="16">PBP-3</shortName>
    </alternativeName>
</protein>
<gene>
    <name evidence="16" type="primary">ftsI</name>
    <name evidence="19" type="ORF">ACFOMG_13700</name>
</gene>
<keyword evidence="10 16" id="KW-0573">Peptidoglycan synthesis</keyword>
<dbReference type="Gene3D" id="1.10.150.770">
    <property type="match status" value="1"/>
</dbReference>
<evidence type="ECO:0000256" key="14">
    <source>
        <dbReference type="ARBA" id="ARBA00023306"/>
    </source>
</evidence>
<dbReference type="Pfam" id="PF00905">
    <property type="entry name" value="Transpeptidase"/>
    <property type="match status" value="1"/>
</dbReference>
<keyword evidence="9 16" id="KW-0133">Cell shape</keyword>
<evidence type="ECO:0000256" key="3">
    <source>
        <dbReference type="ARBA" id="ARBA00022519"/>
    </source>
</evidence>
<dbReference type="Gene3D" id="3.40.710.10">
    <property type="entry name" value="DD-peptidase/beta-lactamase superfamily"/>
    <property type="match status" value="1"/>
</dbReference>
<comment type="function">
    <text evidence="16">Catalyzes cross-linking of the peptidoglycan cell wall at the division septum.</text>
</comment>
<dbReference type="Gene3D" id="3.90.1310.10">
    <property type="entry name" value="Penicillin-binding protein 2a (Domain 2)"/>
    <property type="match status" value="1"/>
</dbReference>
<feature type="transmembrane region" description="Helical" evidence="16">
    <location>
        <begin position="12"/>
        <end position="36"/>
    </location>
</feature>
<evidence type="ECO:0000256" key="11">
    <source>
        <dbReference type="ARBA" id="ARBA00022989"/>
    </source>
</evidence>
<dbReference type="InterPro" id="IPR036138">
    <property type="entry name" value="PBP_dimer_sf"/>
</dbReference>
<keyword evidence="12 16" id="KW-0472">Membrane</keyword>
<evidence type="ECO:0000256" key="8">
    <source>
        <dbReference type="ARBA" id="ARBA00022801"/>
    </source>
</evidence>
<evidence type="ECO:0000256" key="7">
    <source>
        <dbReference type="ARBA" id="ARBA00022692"/>
    </source>
</evidence>
<evidence type="ECO:0000256" key="2">
    <source>
        <dbReference type="ARBA" id="ARBA00022475"/>
    </source>
</evidence>
<keyword evidence="11 16" id="KW-1133">Transmembrane helix</keyword>
<reference evidence="20" key="1">
    <citation type="journal article" date="2019" name="Int. J. Syst. Evol. Microbiol.">
        <title>The Global Catalogue of Microorganisms (GCM) 10K type strain sequencing project: providing services to taxonomists for standard genome sequencing and annotation.</title>
        <authorList>
            <consortium name="The Broad Institute Genomics Platform"/>
            <consortium name="The Broad Institute Genome Sequencing Center for Infectious Disease"/>
            <person name="Wu L."/>
            <person name="Ma J."/>
        </authorList>
    </citation>
    <scope>NUCLEOTIDE SEQUENCE [LARGE SCALE GENOMIC DNA]</scope>
    <source>
        <strain evidence="20">KCTC 42424</strain>
    </source>
</reference>
<evidence type="ECO:0000313" key="20">
    <source>
        <dbReference type="Proteomes" id="UP001595722"/>
    </source>
</evidence>
<evidence type="ECO:0000256" key="12">
    <source>
        <dbReference type="ARBA" id="ARBA00023136"/>
    </source>
</evidence>
<sequence>MTRQPQTTSGIARWRFALVMVAFAALLLAVLVRLVMLHTVEQTFLFEQGEKRTVRSEVQPASRGKILDRHGRPLAVSTPVVTLWLNPQQVNLQQLPAVAKSLQLNTRTLQRKVERAASQGRSFIYLKRQVEPELAQRILNLGVSGVYGDDDFRRYYPAAEVAAHTLGIVNIDGKGQEGLELAFNDYLSGHEGSRQVVKDLYGNVVKQLQVSDVPQPGQDLHLTLDLRLQYLAYRELKAAVTSHNAKAGSAVLLDARNGEVLALVNQPSYNPNNRAQLKAENMRNRALADLIEPGSTMKPFTVAAALDSGRYSPGTVVDTSPGYMRVKYKTIRDHRNYGKLDVTGIITKSSNVGVTKLAHDLGAENIWRFFHDAGMGTASVLGFPGEAVGSLPYPEQMDELRLATMSYGYGLSLTPLQLAQAYTSFSQQGCRQPVRLLMQEAAEQSAPCQRVMKAATASRVLAMLETVTGPRGTGRRARVKGYRVGGKTGTSHTVGSAGYEDSEYTAVFAGLAPVSDPELVLVVVVDRPQGREYYGGEVAAPVFSRIMEQALRLRQVAPDDSSVEKLTVKQNRPSRKGGAV</sequence>
<dbReference type="Pfam" id="PF03717">
    <property type="entry name" value="PBP_dimer"/>
    <property type="match status" value="1"/>
</dbReference>
<dbReference type="Proteomes" id="UP001595722">
    <property type="component" value="Unassembled WGS sequence"/>
</dbReference>
<keyword evidence="5 16" id="KW-0121">Carboxypeptidase</keyword>
<keyword evidence="20" id="KW-1185">Reference proteome</keyword>
<dbReference type="PANTHER" id="PTHR30627:SF1">
    <property type="entry name" value="PEPTIDOGLYCAN D,D-TRANSPEPTIDASE FTSI"/>
    <property type="match status" value="1"/>
</dbReference>
<comment type="similarity">
    <text evidence="16">Belongs to the transpeptidase family. FtsI subfamily.</text>
</comment>
<dbReference type="EMBL" id="JBHRYB010000013">
    <property type="protein sequence ID" value="MFC3681154.1"/>
    <property type="molecule type" value="Genomic_DNA"/>
</dbReference>
<evidence type="ECO:0000259" key="17">
    <source>
        <dbReference type="Pfam" id="PF00905"/>
    </source>
</evidence>
<evidence type="ECO:0000313" key="19">
    <source>
        <dbReference type="EMBL" id="MFC3681154.1"/>
    </source>
</evidence>
<evidence type="ECO:0000256" key="4">
    <source>
        <dbReference type="ARBA" id="ARBA00022618"/>
    </source>
</evidence>
<keyword evidence="14 16" id="KW-0131">Cell cycle</keyword>
<evidence type="ECO:0000256" key="1">
    <source>
        <dbReference type="ARBA" id="ARBA00004370"/>
    </source>
</evidence>
<keyword evidence="13 16" id="KW-0717">Septation</keyword>
<keyword evidence="3 16" id="KW-0997">Cell inner membrane</keyword>
<dbReference type="InterPro" id="IPR001460">
    <property type="entry name" value="PCN-bd_Tpept"/>
</dbReference>
<dbReference type="InterPro" id="IPR050515">
    <property type="entry name" value="Beta-lactam/transpept"/>
</dbReference>
<keyword evidence="4 16" id="KW-0132">Cell division</keyword>
<dbReference type="InterPro" id="IPR012338">
    <property type="entry name" value="Beta-lactam/transpept-like"/>
</dbReference>
<feature type="active site" description="Acyl-ester intermediate" evidence="16">
    <location>
        <position position="295"/>
    </location>
</feature>
<keyword evidence="15 16" id="KW-0961">Cell wall biogenesis/degradation</keyword>
<evidence type="ECO:0000256" key="15">
    <source>
        <dbReference type="ARBA" id="ARBA00023316"/>
    </source>
</evidence>
<evidence type="ECO:0000256" key="13">
    <source>
        <dbReference type="ARBA" id="ARBA00023210"/>
    </source>
</evidence>
<dbReference type="InterPro" id="IPR037532">
    <property type="entry name" value="FtsI_transpept"/>
</dbReference>
<dbReference type="HAMAP" id="MF_02080">
    <property type="entry name" value="FtsI_transpept"/>
    <property type="match status" value="1"/>
</dbReference>
<dbReference type="PANTHER" id="PTHR30627">
    <property type="entry name" value="PEPTIDOGLYCAN D,D-TRANSPEPTIDASE"/>
    <property type="match status" value="1"/>
</dbReference>
<dbReference type="SUPFAM" id="SSF56519">
    <property type="entry name" value="Penicillin binding protein dimerisation domain"/>
    <property type="match status" value="1"/>
</dbReference>
<comment type="pathway">
    <text evidence="16">Cell wall biogenesis; peptidoglycan biosynthesis.</text>
</comment>
<comment type="caution">
    <text evidence="19">The sequence shown here is derived from an EMBL/GenBank/DDBJ whole genome shotgun (WGS) entry which is preliminary data.</text>
</comment>
<feature type="domain" description="Penicillin-binding protein transpeptidase" evidence="17">
    <location>
        <begin position="248"/>
        <end position="548"/>
    </location>
</feature>
<name>A0ABV7VVB9_9GAMM</name>
<keyword evidence="7 16" id="KW-0812">Transmembrane</keyword>